<dbReference type="PANTHER" id="PTHR43806:SF66">
    <property type="entry name" value="SERIN ENDOPEPTIDASE"/>
    <property type="match status" value="1"/>
</dbReference>
<dbReference type="EMBL" id="CAJMWQ010000617">
    <property type="protein sequence ID" value="CAE6368594.1"/>
    <property type="molecule type" value="Genomic_DNA"/>
</dbReference>
<evidence type="ECO:0000256" key="8">
    <source>
        <dbReference type="PIRSR" id="PIRSR615500-1"/>
    </source>
</evidence>
<dbReference type="CDD" id="cd07489">
    <property type="entry name" value="Peptidases_S8_5"/>
    <property type="match status" value="1"/>
</dbReference>
<dbReference type="PANTHER" id="PTHR43806">
    <property type="entry name" value="PEPTIDASE S8"/>
    <property type="match status" value="1"/>
</dbReference>
<dbReference type="InterPro" id="IPR023827">
    <property type="entry name" value="Peptidase_S8_Asp-AS"/>
</dbReference>
<dbReference type="InterPro" id="IPR003137">
    <property type="entry name" value="PA_domain"/>
</dbReference>
<dbReference type="PROSITE" id="PS00136">
    <property type="entry name" value="SUBTILASE_ASP"/>
    <property type="match status" value="1"/>
</dbReference>
<keyword evidence="4 9" id="KW-0645">Protease</keyword>
<keyword evidence="3" id="KW-0964">Secreted</keyword>
<dbReference type="GO" id="GO:0004252">
    <property type="term" value="F:serine-type endopeptidase activity"/>
    <property type="evidence" value="ECO:0007669"/>
    <property type="project" value="UniProtKB-UniRule"/>
</dbReference>
<evidence type="ECO:0000259" key="14">
    <source>
        <dbReference type="Pfam" id="PF06280"/>
    </source>
</evidence>
<feature type="chain" id="PRO_5034947965" description="Minor extracellular protease vpr" evidence="11">
    <location>
        <begin position="20"/>
        <end position="910"/>
    </location>
</feature>
<gene>
    <name evidence="15" type="ORF">RDB_LOCUS14958</name>
</gene>
<evidence type="ECO:0000259" key="13">
    <source>
        <dbReference type="Pfam" id="PF02225"/>
    </source>
</evidence>
<proteinExistence type="inferred from homology"/>
<comment type="caution">
    <text evidence="15">The sequence shown here is derived from an EMBL/GenBank/DDBJ whole genome shotgun (WGS) entry which is preliminary data.</text>
</comment>
<dbReference type="InterPro" id="IPR015500">
    <property type="entry name" value="Peptidase_S8_subtilisin-rel"/>
</dbReference>
<feature type="domain" description="C5a peptidase/Subtilisin-like protease SBT2-like Fn3-like" evidence="14">
    <location>
        <begin position="602"/>
        <end position="707"/>
    </location>
</feature>
<keyword evidence="2" id="KW-0134">Cell wall</keyword>
<feature type="active site" description="Charge relay system" evidence="8 9">
    <location>
        <position position="524"/>
    </location>
</feature>
<dbReference type="AlphaFoldDB" id="A0A8H3A0P4"/>
<dbReference type="PRINTS" id="PR00723">
    <property type="entry name" value="SUBTILISIN"/>
</dbReference>
<evidence type="ECO:0000256" key="10">
    <source>
        <dbReference type="RuleBase" id="RU003355"/>
    </source>
</evidence>
<keyword evidence="5 11" id="KW-0732">Signal</keyword>
<dbReference type="Pfam" id="PF02225">
    <property type="entry name" value="PA"/>
    <property type="match status" value="1"/>
</dbReference>
<dbReference type="InterPro" id="IPR046450">
    <property type="entry name" value="PA_dom_sf"/>
</dbReference>
<feature type="active site" description="Charge relay system" evidence="8 9">
    <location>
        <position position="164"/>
    </location>
</feature>
<evidence type="ECO:0000313" key="16">
    <source>
        <dbReference type="Proteomes" id="UP000663826"/>
    </source>
</evidence>
<evidence type="ECO:0000256" key="7">
    <source>
        <dbReference type="ARBA" id="ARBA00022825"/>
    </source>
</evidence>
<dbReference type="GO" id="GO:0006508">
    <property type="term" value="P:proteolysis"/>
    <property type="evidence" value="ECO:0007669"/>
    <property type="project" value="UniProtKB-KW"/>
</dbReference>
<dbReference type="GO" id="GO:0005615">
    <property type="term" value="C:extracellular space"/>
    <property type="evidence" value="ECO:0007669"/>
    <property type="project" value="TreeGrafter"/>
</dbReference>
<dbReference type="Gene3D" id="3.50.30.30">
    <property type="match status" value="1"/>
</dbReference>
<feature type="active site" description="Charge relay system" evidence="8 9">
    <location>
        <position position="217"/>
    </location>
</feature>
<keyword evidence="6 9" id="KW-0378">Hydrolase</keyword>
<evidence type="ECO:0000256" key="6">
    <source>
        <dbReference type="ARBA" id="ARBA00022801"/>
    </source>
</evidence>
<evidence type="ECO:0008006" key="17">
    <source>
        <dbReference type="Google" id="ProtNLM"/>
    </source>
</evidence>
<dbReference type="InterPro" id="IPR010435">
    <property type="entry name" value="C5a/SBT2-like_Fn3"/>
</dbReference>
<sequence>MRVFAAAATAAAAAQLVTAAVDLKSVKHTSTANIVPGAYIVTLSEGSHLKRGFSSPHAELYHELDVRATDYQVSKEWNDAGLLTGAAVKLGNDADLVKLAQASGVQSITPVYLHPGPKPVSKTVVGTSNSTAAKDVFSTHVMTGVDKLHADGYYGKGIKIGIIDTGIDYTHPALGGKFGPGNKVIGGYDFVGDAYTGRDGTPPPSPDNDPLDQCNGHGTHVAGIIGADPVNPYNISGVAYESSINAYRVFGCDGSVPDDILIDSLLRAYKDGNDVITLSLGGADGWTEAVSGVVASKIADAGRIVTIAAGNDGQYGSWYTSGPGTGLSVISVGSIDNTVATVQNAVVSSGREIPYLGLATLPIPAGLTLYATSTDTTVADDACNPLPATTPDLSNKLVIIRRGTCTFVSKLDNAAKFGAKYFLIYDNKDQTLSSIATGNYIGALISQQDGVFLVKEGVPQNLTVSFPNNPATIPVPGGGLMSSFSTYGPTNDMYFKPAVSAPGGNILSTYPVPLGAYAILSGTSMATPFVAGSAALLFQLRGKTAATAKVARTLFENTAIPVQQTTANTSLLETASHQGAGLIQVYDAIHASGILTPAELLLNDTANFKGTQILKITNNGKKPVTYTFSHIPAGTAPTIDGIEPITGPVSLVNSPATVSIVPNQLTVPAGFTLPVVASIKAPTGLDAKTFPVYSGFIKAKGSDGSSLQSTYLGVAASLKNAKILDNTDAYFGVKLPLVTDKDGNPISGPTTYTLNGSDTPLVIYRLAWGTPNFQLALIDAKTNVTTNQRRSIDTLGQVDIRSLSLPHSTINKRSIWSWLFPWLNQGSGTFNKVPLIGVLYQEDYISRNSAGATSDTNGYSAYQITQFANGTAIPDGSYKILLRALKITGVPTKEEDYEVWTSPEIDVKRV</sequence>
<dbReference type="GO" id="GO:0016020">
    <property type="term" value="C:membrane"/>
    <property type="evidence" value="ECO:0007669"/>
    <property type="project" value="InterPro"/>
</dbReference>
<feature type="domain" description="Peptidase S8/S53" evidence="12">
    <location>
        <begin position="155"/>
        <end position="574"/>
    </location>
</feature>
<dbReference type="InterPro" id="IPR034187">
    <property type="entry name" value="Peptidases_S8_5"/>
</dbReference>
<dbReference type="PROSITE" id="PS00138">
    <property type="entry name" value="SUBTILASE_SER"/>
    <property type="match status" value="1"/>
</dbReference>
<feature type="signal peptide" evidence="11">
    <location>
        <begin position="1"/>
        <end position="19"/>
    </location>
</feature>
<dbReference type="PROSITE" id="PS00137">
    <property type="entry name" value="SUBTILASE_HIS"/>
    <property type="match status" value="1"/>
</dbReference>
<comment type="similarity">
    <text evidence="1 9 10">Belongs to the peptidase S8 family.</text>
</comment>
<evidence type="ECO:0000256" key="3">
    <source>
        <dbReference type="ARBA" id="ARBA00022525"/>
    </source>
</evidence>
<dbReference type="SUPFAM" id="SSF52743">
    <property type="entry name" value="Subtilisin-like"/>
    <property type="match status" value="1"/>
</dbReference>
<dbReference type="InterPro" id="IPR000209">
    <property type="entry name" value="Peptidase_S8/S53_dom"/>
</dbReference>
<dbReference type="InterPro" id="IPR023828">
    <property type="entry name" value="Peptidase_S8_Ser-AS"/>
</dbReference>
<evidence type="ECO:0000313" key="15">
    <source>
        <dbReference type="EMBL" id="CAE6368594.1"/>
    </source>
</evidence>
<feature type="domain" description="PA" evidence="13">
    <location>
        <begin position="379"/>
        <end position="434"/>
    </location>
</feature>
<evidence type="ECO:0000256" key="9">
    <source>
        <dbReference type="PROSITE-ProRule" id="PRU01240"/>
    </source>
</evidence>
<dbReference type="InterPro" id="IPR050131">
    <property type="entry name" value="Peptidase_S8_subtilisin-like"/>
</dbReference>
<accession>A0A8H3A0P4</accession>
<evidence type="ECO:0000256" key="11">
    <source>
        <dbReference type="SAM" id="SignalP"/>
    </source>
</evidence>
<dbReference type="PROSITE" id="PS51892">
    <property type="entry name" value="SUBTILASE"/>
    <property type="match status" value="1"/>
</dbReference>
<dbReference type="InterPro" id="IPR022398">
    <property type="entry name" value="Peptidase_S8_His-AS"/>
</dbReference>
<organism evidence="15 16">
    <name type="scientific">Rhizoctonia solani</name>
    <dbReference type="NCBI Taxonomy" id="456999"/>
    <lineage>
        <taxon>Eukaryota</taxon>
        <taxon>Fungi</taxon>
        <taxon>Dikarya</taxon>
        <taxon>Basidiomycota</taxon>
        <taxon>Agaricomycotina</taxon>
        <taxon>Agaricomycetes</taxon>
        <taxon>Cantharellales</taxon>
        <taxon>Ceratobasidiaceae</taxon>
        <taxon>Rhizoctonia</taxon>
    </lineage>
</organism>
<dbReference type="Proteomes" id="UP000663826">
    <property type="component" value="Unassembled WGS sequence"/>
</dbReference>
<reference evidence="15" key="1">
    <citation type="submission" date="2021-01" db="EMBL/GenBank/DDBJ databases">
        <authorList>
            <person name="Kaushik A."/>
        </authorList>
    </citation>
    <scope>NUCLEOTIDE SEQUENCE</scope>
    <source>
        <strain evidence="15">AG1-1B</strain>
    </source>
</reference>
<keyword evidence="7 9" id="KW-0720">Serine protease</keyword>
<evidence type="ECO:0000256" key="1">
    <source>
        <dbReference type="ARBA" id="ARBA00011073"/>
    </source>
</evidence>
<protein>
    <recommendedName>
        <fullName evidence="17">Minor extracellular protease vpr</fullName>
    </recommendedName>
</protein>
<dbReference type="InterPro" id="IPR036852">
    <property type="entry name" value="Peptidase_S8/S53_dom_sf"/>
</dbReference>
<dbReference type="SUPFAM" id="SSF52025">
    <property type="entry name" value="PA domain"/>
    <property type="match status" value="1"/>
</dbReference>
<evidence type="ECO:0000259" key="12">
    <source>
        <dbReference type="Pfam" id="PF00082"/>
    </source>
</evidence>
<evidence type="ECO:0000256" key="5">
    <source>
        <dbReference type="ARBA" id="ARBA00022729"/>
    </source>
</evidence>
<evidence type="ECO:0000256" key="4">
    <source>
        <dbReference type="ARBA" id="ARBA00022670"/>
    </source>
</evidence>
<evidence type="ECO:0000256" key="2">
    <source>
        <dbReference type="ARBA" id="ARBA00022512"/>
    </source>
</evidence>
<name>A0A8H3A0P4_9AGAM</name>
<dbReference type="Gene3D" id="3.40.50.200">
    <property type="entry name" value="Peptidase S8/S53 domain"/>
    <property type="match status" value="1"/>
</dbReference>
<dbReference type="Pfam" id="PF06280">
    <property type="entry name" value="fn3_5"/>
    <property type="match status" value="1"/>
</dbReference>
<dbReference type="Pfam" id="PF00082">
    <property type="entry name" value="Peptidase_S8"/>
    <property type="match status" value="1"/>
</dbReference>